<sequence>MFYFQFLPGSTDRNTADTQLLGTPVSAQYIRILPLEYSGQVGLRFEVLGCTPDCEQNSCFPLHLGWMHFNDKCFLFKGKKNDIKANWTYARSWCKDQGGELAVIDNQSENDMELPTWIGLSDILVENQYAWSDGVSPVLYTNWNGKEPNNAGGTEHCVSIPHSVLVSGKWNDDACHKKHSFLRPGLCRRGGPAGKS</sequence>
<evidence type="ECO:0008006" key="5">
    <source>
        <dbReference type="Google" id="ProtNLM"/>
    </source>
</evidence>
<dbReference type="PROSITE" id="PS50022">
    <property type="entry name" value="FA58C_3"/>
    <property type="match status" value="1"/>
</dbReference>
<feature type="domain" description="C-type lectin" evidence="2">
    <location>
        <begin position="69"/>
        <end position="184"/>
    </location>
</feature>
<evidence type="ECO:0000259" key="1">
    <source>
        <dbReference type="PROSITE" id="PS50022"/>
    </source>
</evidence>
<organism evidence="3 4">
    <name type="scientific">Hippocampus comes</name>
    <name type="common">Tiger tail seahorse</name>
    <dbReference type="NCBI Taxonomy" id="109280"/>
    <lineage>
        <taxon>Eukaryota</taxon>
        <taxon>Metazoa</taxon>
        <taxon>Chordata</taxon>
        <taxon>Craniata</taxon>
        <taxon>Vertebrata</taxon>
        <taxon>Euteleostomi</taxon>
        <taxon>Actinopterygii</taxon>
        <taxon>Neopterygii</taxon>
        <taxon>Teleostei</taxon>
        <taxon>Neoteleostei</taxon>
        <taxon>Acanthomorphata</taxon>
        <taxon>Syngnathiaria</taxon>
        <taxon>Syngnathiformes</taxon>
        <taxon>Syngnathoidei</taxon>
        <taxon>Syngnathidae</taxon>
        <taxon>Hippocampus</taxon>
    </lineage>
</organism>
<reference evidence="3" key="2">
    <citation type="submission" date="2025-09" db="UniProtKB">
        <authorList>
            <consortium name="Ensembl"/>
        </authorList>
    </citation>
    <scope>IDENTIFICATION</scope>
</reference>
<dbReference type="Gene3D" id="3.10.100.10">
    <property type="entry name" value="Mannose-Binding Protein A, subunit A"/>
    <property type="match status" value="1"/>
</dbReference>
<evidence type="ECO:0000313" key="4">
    <source>
        <dbReference type="Proteomes" id="UP000264820"/>
    </source>
</evidence>
<dbReference type="SUPFAM" id="SSF56436">
    <property type="entry name" value="C-type lectin-like"/>
    <property type="match status" value="1"/>
</dbReference>
<dbReference type="SMART" id="SM00034">
    <property type="entry name" value="CLECT"/>
    <property type="match status" value="1"/>
</dbReference>
<dbReference type="InterPro" id="IPR000421">
    <property type="entry name" value="FA58C"/>
</dbReference>
<accession>A0A3Q2YER8</accession>
<dbReference type="Proteomes" id="UP000264820">
    <property type="component" value="Unplaced"/>
</dbReference>
<dbReference type="PROSITE" id="PS01286">
    <property type="entry name" value="FA58C_2"/>
    <property type="match status" value="1"/>
</dbReference>
<dbReference type="InterPro" id="IPR016186">
    <property type="entry name" value="C-type_lectin-like/link_sf"/>
</dbReference>
<proteinExistence type="predicted"/>
<dbReference type="AlphaFoldDB" id="A0A3Q2YER8"/>
<feature type="domain" description="F5/8 type C" evidence="1">
    <location>
        <begin position="1"/>
        <end position="50"/>
    </location>
</feature>
<keyword evidence="4" id="KW-1185">Reference proteome</keyword>
<protein>
    <recommendedName>
        <fullName evidence="5">C-type lectin domain-containing protein</fullName>
    </recommendedName>
</protein>
<dbReference type="InterPro" id="IPR050111">
    <property type="entry name" value="C-type_lectin/snaclec_domain"/>
</dbReference>
<dbReference type="Ensembl" id="ENSHCOT00000028543.1">
    <property type="protein sequence ID" value="ENSHCOP00000016594.1"/>
    <property type="gene ID" value="ENSHCOG00000020370.1"/>
</dbReference>
<evidence type="ECO:0000313" key="3">
    <source>
        <dbReference type="Ensembl" id="ENSHCOP00000016594.1"/>
    </source>
</evidence>
<reference evidence="3" key="1">
    <citation type="submission" date="2025-08" db="UniProtKB">
        <authorList>
            <consortium name="Ensembl"/>
        </authorList>
    </citation>
    <scope>IDENTIFICATION</scope>
</reference>
<dbReference type="InterPro" id="IPR008979">
    <property type="entry name" value="Galactose-bd-like_sf"/>
</dbReference>
<name>A0A3Q2YER8_HIPCM</name>
<dbReference type="InterPro" id="IPR016187">
    <property type="entry name" value="CTDL_fold"/>
</dbReference>
<dbReference type="PANTHER" id="PTHR22803">
    <property type="entry name" value="MANNOSE, PHOSPHOLIPASE, LECTIN RECEPTOR RELATED"/>
    <property type="match status" value="1"/>
</dbReference>
<dbReference type="SUPFAM" id="SSF49785">
    <property type="entry name" value="Galactose-binding domain-like"/>
    <property type="match status" value="1"/>
</dbReference>
<dbReference type="Gene3D" id="2.60.120.260">
    <property type="entry name" value="Galactose-binding domain-like"/>
    <property type="match status" value="1"/>
</dbReference>
<dbReference type="InterPro" id="IPR001304">
    <property type="entry name" value="C-type_lectin-like"/>
</dbReference>
<dbReference type="GeneTree" id="ENSGT01150000286973"/>
<evidence type="ECO:0000259" key="2">
    <source>
        <dbReference type="PROSITE" id="PS50041"/>
    </source>
</evidence>
<dbReference type="Pfam" id="PF00059">
    <property type="entry name" value="Lectin_C"/>
    <property type="match status" value="1"/>
</dbReference>
<dbReference type="PROSITE" id="PS50041">
    <property type="entry name" value="C_TYPE_LECTIN_2"/>
    <property type="match status" value="1"/>
</dbReference>